<feature type="region of interest" description="Disordered" evidence="1">
    <location>
        <begin position="428"/>
        <end position="470"/>
    </location>
</feature>
<feature type="region of interest" description="Disordered" evidence="1">
    <location>
        <begin position="293"/>
        <end position="321"/>
    </location>
</feature>
<organism evidence="2 3">
    <name type="scientific">Isoptericola hypogeus</name>
    <dbReference type="NCBI Taxonomy" id="300179"/>
    <lineage>
        <taxon>Bacteria</taxon>
        <taxon>Bacillati</taxon>
        <taxon>Actinomycetota</taxon>
        <taxon>Actinomycetes</taxon>
        <taxon>Micrococcales</taxon>
        <taxon>Promicromonosporaceae</taxon>
        <taxon>Isoptericola</taxon>
    </lineage>
</organism>
<feature type="compositionally biased region" description="Low complexity" evidence="1">
    <location>
        <begin position="428"/>
        <end position="438"/>
    </location>
</feature>
<dbReference type="Proteomes" id="UP001501138">
    <property type="component" value="Unassembled WGS sequence"/>
</dbReference>
<keyword evidence="3" id="KW-1185">Reference proteome</keyword>
<evidence type="ECO:0000256" key="1">
    <source>
        <dbReference type="SAM" id="MobiDB-lite"/>
    </source>
</evidence>
<gene>
    <name evidence="2" type="ORF">GCM10009809_18750</name>
</gene>
<sequence>MSTAHPGTVMVDRYRLSQPAASDLAAAEAWEAHDQILDRPVRVTFIDGPHASAALDAARRAALVSDPRLSRVLDVGTTDLGTGPRHYIISEPYRGSSLTEIVSHGLVDAQQARAVVGEAAAALESAAQRGVHHQAVRPEAVRVDGHRIVVTGLGIDAALAERDSSDTALGGDAAAAADARNLVALVYYALTARWAGDSLDGPWVAADAVRPLPAQTDASGVVPVSTLVPHVDESLDTLVRRTFGAGSPDAPTGPGDVVAALAPWGEVSVVAALPQFVQPATEPPVRSSVLGAVSTGVSRPGTPPPAPPVRRPASSGRIARTAAAGAAGAAAGAAVAGGGTQALPPVGRPTAPQAPVGDPQATAALPPQPGSGYPSTTAPSAYGQGYGQQGYDQQSYGQQGYGQQTPPAAGYAAAGGAGYAMAQAQPTAAQAPVGTAHAPVPPPPPPSGGVGEPPTNTGGFTSTPAPRRRGVNPTPIVLALVVVLVIAGALWAANRALQPFAPTIAENASPTPAAEQSEGTGGDETSTAPEPTETPEARPVIASGNQLDPEGGDDAGEHPEAVDLAYDADPSTFWYTRQYTSQAFGGLKSGVGYVIELDEPAPVTTIELRTNSDGGNVEVRATSGDDPTGGEVLASGSFSGTTTLELSQETVADSFVLWITELPVTNGKNYLELNEIVIS</sequence>
<proteinExistence type="predicted"/>
<comment type="caution">
    <text evidence="2">The sequence shown here is derived from an EMBL/GenBank/DDBJ whole genome shotgun (WGS) entry which is preliminary data.</text>
</comment>
<feature type="region of interest" description="Disordered" evidence="1">
    <location>
        <begin position="507"/>
        <end position="559"/>
    </location>
</feature>
<dbReference type="SUPFAM" id="SSF56112">
    <property type="entry name" value="Protein kinase-like (PK-like)"/>
    <property type="match status" value="1"/>
</dbReference>
<name>A0ABN2JD98_9MICO</name>
<feature type="compositionally biased region" description="Low complexity" evidence="1">
    <location>
        <begin position="389"/>
        <end position="407"/>
    </location>
</feature>
<feature type="compositionally biased region" description="Pro residues" evidence="1">
    <location>
        <begin position="301"/>
        <end position="310"/>
    </location>
</feature>
<protein>
    <recommendedName>
        <fullName evidence="4">Protein kinase domain-containing protein</fullName>
    </recommendedName>
</protein>
<dbReference type="RefSeq" id="WP_344247892.1">
    <property type="nucleotide sequence ID" value="NZ_BAAAPM010000003.1"/>
</dbReference>
<dbReference type="EMBL" id="BAAAPM010000003">
    <property type="protein sequence ID" value="GAA1723160.1"/>
    <property type="molecule type" value="Genomic_DNA"/>
</dbReference>
<evidence type="ECO:0008006" key="4">
    <source>
        <dbReference type="Google" id="ProtNLM"/>
    </source>
</evidence>
<dbReference type="Gene3D" id="1.10.510.10">
    <property type="entry name" value="Transferase(Phosphotransferase) domain 1"/>
    <property type="match status" value="1"/>
</dbReference>
<feature type="compositionally biased region" description="Low complexity" evidence="1">
    <location>
        <begin position="311"/>
        <end position="321"/>
    </location>
</feature>
<evidence type="ECO:0000313" key="3">
    <source>
        <dbReference type="Proteomes" id="UP001501138"/>
    </source>
</evidence>
<feature type="compositionally biased region" description="Polar residues" evidence="1">
    <location>
        <begin position="455"/>
        <end position="464"/>
    </location>
</feature>
<reference evidence="2 3" key="1">
    <citation type="journal article" date="2019" name="Int. J. Syst. Evol. Microbiol.">
        <title>The Global Catalogue of Microorganisms (GCM) 10K type strain sequencing project: providing services to taxonomists for standard genome sequencing and annotation.</title>
        <authorList>
            <consortium name="The Broad Institute Genomics Platform"/>
            <consortium name="The Broad Institute Genome Sequencing Center for Infectious Disease"/>
            <person name="Wu L."/>
            <person name="Ma J."/>
        </authorList>
    </citation>
    <scope>NUCLEOTIDE SEQUENCE [LARGE SCALE GENOMIC DNA]</scope>
    <source>
        <strain evidence="2 3">JCM 15589</strain>
    </source>
</reference>
<evidence type="ECO:0000313" key="2">
    <source>
        <dbReference type="EMBL" id="GAA1723160.1"/>
    </source>
</evidence>
<dbReference type="InterPro" id="IPR011009">
    <property type="entry name" value="Kinase-like_dom_sf"/>
</dbReference>
<feature type="region of interest" description="Disordered" evidence="1">
    <location>
        <begin position="341"/>
        <end position="407"/>
    </location>
</feature>
<accession>A0ABN2JD98</accession>